<evidence type="ECO:0000256" key="1">
    <source>
        <dbReference type="SAM" id="Phobius"/>
    </source>
</evidence>
<gene>
    <name evidence="2" type="ORF">SAMN05444370_10268</name>
</gene>
<keyword evidence="3" id="KW-1185">Reference proteome</keyword>
<dbReference type="InterPro" id="IPR012902">
    <property type="entry name" value="N_methyl_site"/>
</dbReference>
<sequence>MSSGSAAGERPGEGRPGEGRTAGFTLLECLVAFTALALILSASYAAFGAGARGADAAATRLEALARVESALARAAVSPPAGGAAETRDGRWTVRMTAAPYAEAPGLVRIAAEARWRDGAAERRLSLATLAPARDDRP</sequence>
<feature type="transmembrane region" description="Helical" evidence="1">
    <location>
        <begin position="24"/>
        <end position="47"/>
    </location>
</feature>
<organism evidence="2 3">
    <name type="scientific">Rubrimonas cliftonensis</name>
    <dbReference type="NCBI Taxonomy" id="89524"/>
    <lineage>
        <taxon>Bacteria</taxon>
        <taxon>Pseudomonadati</taxon>
        <taxon>Pseudomonadota</taxon>
        <taxon>Alphaproteobacteria</taxon>
        <taxon>Rhodobacterales</taxon>
        <taxon>Paracoccaceae</taxon>
        <taxon>Rubrimonas</taxon>
    </lineage>
</organism>
<accession>A0A1H3WPZ9</accession>
<dbReference type="AlphaFoldDB" id="A0A1H3WPZ9"/>
<dbReference type="Pfam" id="PF07963">
    <property type="entry name" value="N_methyl"/>
    <property type="match status" value="1"/>
</dbReference>
<proteinExistence type="predicted"/>
<reference evidence="2 3" key="1">
    <citation type="submission" date="2016-10" db="EMBL/GenBank/DDBJ databases">
        <authorList>
            <person name="de Groot N.N."/>
        </authorList>
    </citation>
    <scope>NUCLEOTIDE SEQUENCE [LARGE SCALE GENOMIC DNA]</scope>
    <source>
        <strain evidence="2 3">DSM 15345</strain>
    </source>
</reference>
<keyword evidence="1" id="KW-0472">Membrane</keyword>
<dbReference type="NCBIfam" id="TIGR02532">
    <property type="entry name" value="IV_pilin_GFxxxE"/>
    <property type="match status" value="1"/>
</dbReference>
<name>A0A1H3WPZ9_9RHOB</name>
<dbReference type="RefSeq" id="WP_093248320.1">
    <property type="nucleotide sequence ID" value="NZ_FNQM01000002.1"/>
</dbReference>
<keyword evidence="1" id="KW-0812">Transmembrane</keyword>
<protein>
    <submittedName>
        <fullName evidence="2">Prepilin-type N-terminal cleavage/methylation domain-containing protein</fullName>
    </submittedName>
</protein>
<dbReference type="Proteomes" id="UP000198703">
    <property type="component" value="Unassembled WGS sequence"/>
</dbReference>
<evidence type="ECO:0000313" key="2">
    <source>
        <dbReference type="EMBL" id="SDZ89213.1"/>
    </source>
</evidence>
<dbReference type="EMBL" id="FNQM01000002">
    <property type="protein sequence ID" value="SDZ89213.1"/>
    <property type="molecule type" value="Genomic_DNA"/>
</dbReference>
<dbReference type="STRING" id="89524.SAMN05444370_10268"/>
<evidence type="ECO:0000313" key="3">
    <source>
        <dbReference type="Proteomes" id="UP000198703"/>
    </source>
</evidence>
<keyword evidence="1" id="KW-1133">Transmembrane helix</keyword>